<dbReference type="SUPFAM" id="SSF56112">
    <property type="entry name" value="Protein kinase-like (PK-like)"/>
    <property type="match status" value="1"/>
</dbReference>
<evidence type="ECO:0000313" key="9">
    <source>
        <dbReference type="Proteomes" id="UP000184452"/>
    </source>
</evidence>
<keyword evidence="3 8" id="KW-0418">Kinase</keyword>
<dbReference type="STRING" id="758803.SAMN05421803_104206"/>
<dbReference type="Gene3D" id="3.30.200.20">
    <property type="entry name" value="Phosphorylase Kinase, domain 1"/>
    <property type="match status" value="1"/>
</dbReference>
<dbReference type="AlphaFoldDB" id="A0A1M6HJZ6"/>
<reference evidence="8 9" key="1">
    <citation type="submission" date="2016-11" db="EMBL/GenBank/DDBJ databases">
        <authorList>
            <person name="Jaros S."/>
            <person name="Januszkiewicz K."/>
            <person name="Wedrychowicz H."/>
        </authorList>
    </citation>
    <scope>NUCLEOTIDE SEQUENCE [LARGE SCALE GENOMIC DNA]</scope>
    <source>
        <strain evidence="8 9">CGMCC 4.5723</strain>
    </source>
</reference>
<keyword evidence="4 5" id="KW-0067">ATP-binding</keyword>
<dbReference type="PROSITE" id="PS00108">
    <property type="entry name" value="PROTEIN_KINASE_ST"/>
    <property type="match status" value="1"/>
</dbReference>
<feature type="compositionally biased region" description="Gly residues" evidence="6">
    <location>
        <begin position="280"/>
        <end position="293"/>
    </location>
</feature>
<dbReference type="Gene3D" id="1.25.40.10">
    <property type="entry name" value="Tetratricopeptide repeat domain"/>
    <property type="match status" value="1"/>
</dbReference>
<evidence type="ECO:0000256" key="2">
    <source>
        <dbReference type="ARBA" id="ARBA00022741"/>
    </source>
</evidence>
<dbReference type="SMART" id="SM00220">
    <property type="entry name" value="S_TKc"/>
    <property type="match status" value="1"/>
</dbReference>
<feature type="binding site" evidence="5">
    <location>
        <position position="43"/>
    </location>
    <ligand>
        <name>ATP</name>
        <dbReference type="ChEBI" id="CHEBI:30616"/>
    </ligand>
</feature>
<keyword evidence="9" id="KW-1185">Reference proteome</keyword>
<dbReference type="GO" id="GO:0004674">
    <property type="term" value="F:protein serine/threonine kinase activity"/>
    <property type="evidence" value="ECO:0007669"/>
    <property type="project" value="UniProtKB-KW"/>
</dbReference>
<name>A0A1M6HJZ6_9ACTN</name>
<dbReference type="GO" id="GO:0005524">
    <property type="term" value="F:ATP binding"/>
    <property type="evidence" value="ECO:0007669"/>
    <property type="project" value="UniProtKB-UniRule"/>
</dbReference>
<evidence type="ECO:0000256" key="6">
    <source>
        <dbReference type="SAM" id="MobiDB-lite"/>
    </source>
</evidence>
<dbReference type="EMBL" id="FQZK01000004">
    <property type="protein sequence ID" value="SHJ22556.1"/>
    <property type="molecule type" value="Genomic_DNA"/>
</dbReference>
<sequence>MQPLDPTDPERIGRYRLTHRLGAGGMGRVYLGRTAAGRKVVVKVILPQYAGDAEFRGRFAREAAAAARVGGFHTAPVVDADPDGDPPWIVSAFIPGPSLHEVLAGRGPLPHGALRVLAVGLAEGLEAIHGAGLTHRDLKPANVLMASDGPRVIDFGIARPSGDSSGLTRTGATLGTPLYMSPEQMDALEVGPASDMFSLGTVLAHAAVGRNPFDAPTLAGIVRNLIGPPPGIPREVPAQVRAVIARCWEHDPALRPAPHEVAEVVGDVDPEVDWPVFGDGPAGGAGTAAGSAGGAPSAPGTPPRPPSGAPSAAPAGPPPGRAPWGAPAGTPSGGIPAYRTGAAAYGVSSGGAGAHAPAGPASRVPEPEEALRSESAVFDRLRREGDHGAALAGYERLLPRLRESLGPDHPRALELRSRIAACREDAGDHRGALEEYRALLPDQAAVLGADHPDTLGTRFQIAYQLGELDDHEAALAAYRTVLPDLARVLGPDHGHTLTARENTTDHLSALGDHRGAMEEHRRLLGDRLRVHGPDHPATLAARRDVAVSLGDLGDEAASLAEHRRLLPDRTRVLGPDHPDTLTTRFEIVQRLGSLGDLGSAVWEALLLLPDLTRVLGAGDPRALALRLEIARLHRLQGNASAAGSTLESLAADLERLPGGRGVDSLRTRVRVESQVLREWTLPRGPRGGPRPYPS</sequence>
<dbReference type="SUPFAM" id="SSF48452">
    <property type="entry name" value="TPR-like"/>
    <property type="match status" value="1"/>
</dbReference>
<dbReference type="InterPro" id="IPR011990">
    <property type="entry name" value="TPR-like_helical_dom_sf"/>
</dbReference>
<dbReference type="Pfam" id="PF00069">
    <property type="entry name" value="Pkinase"/>
    <property type="match status" value="1"/>
</dbReference>
<evidence type="ECO:0000259" key="7">
    <source>
        <dbReference type="PROSITE" id="PS50011"/>
    </source>
</evidence>
<dbReference type="InterPro" id="IPR011009">
    <property type="entry name" value="Kinase-like_dom_sf"/>
</dbReference>
<evidence type="ECO:0000256" key="4">
    <source>
        <dbReference type="ARBA" id="ARBA00022840"/>
    </source>
</evidence>
<dbReference type="Proteomes" id="UP000184452">
    <property type="component" value="Unassembled WGS sequence"/>
</dbReference>
<evidence type="ECO:0000313" key="8">
    <source>
        <dbReference type="EMBL" id="SHJ22556.1"/>
    </source>
</evidence>
<keyword evidence="8" id="KW-0723">Serine/threonine-protein kinase</keyword>
<feature type="compositionally biased region" description="Pro residues" evidence="6">
    <location>
        <begin position="299"/>
        <end position="308"/>
    </location>
</feature>
<evidence type="ECO:0000256" key="3">
    <source>
        <dbReference type="ARBA" id="ARBA00022777"/>
    </source>
</evidence>
<feature type="region of interest" description="Disordered" evidence="6">
    <location>
        <begin position="272"/>
        <end position="335"/>
    </location>
</feature>
<organism evidence="8 9">
    <name type="scientific">Nocardiopsis flavescens</name>
    <dbReference type="NCBI Taxonomy" id="758803"/>
    <lineage>
        <taxon>Bacteria</taxon>
        <taxon>Bacillati</taxon>
        <taxon>Actinomycetota</taxon>
        <taxon>Actinomycetes</taxon>
        <taxon>Streptosporangiales</taxon>
        <taxon>Nocardiopsidaceae</taxon>
        <taxon>Nocardiopsis</taxon>
    </lineage>
</organism>
<keyword evidence="1" id="KW-0808">Transferase</keyword>
<dbReference type="Pfam" id="PF13374">
    <property type="entry name" value="TPR_10"/>
    <property type="match status" value="1"/>
</dbReference>
<dbReference type="Gene3D" id="1.10.510.10">
    <property type="entry name" value="Transferase(Phosphotransferase) domain 1"/>
    <property type="match status" value="1"/>
</dbReference>
<accession>A0A1M6HJZ6</accession>
<dbReference type="PANTHER" id="PTHR43289">
    <property type="entry name" value="MITOGEN-ACTIVATED PROTEIN KINASE KINASE KINASE 20-RELATED"/>
    <property type="match status" value="1"/>
</dbReference>
<protein>
    <submittedName>
        <fullName evidence="8">Serine/threonine protein kinase</fullName>
    </submittedName>
</protein>
<feature type="region of interest" description="Disordered" evidence="6">
    <location>
        <begin position="348"/>
        <end position="372"/>
    </location>
</feature>
<proteinExistence type="predicted"/>
<dbReference type="PROSITE" id="PS50011">
    <property type="entry name" value="PROTEIN_KINASE_DOM"/>
    <property type="match status" value="1"/>
</dbReference>
<keyword evidence="2 5" id="KW-0547">Nucleotide-binding</keyword>
<dbReference type="PANTHER" id="PTHR43289:SF34">
    <property type="entry name" value="SERINE_THREONINE-PROTEIN KINASE YBDM-RELATED"/>
    <property type="match status" value="1"/>
</dbReference>
<dbReference type="PROSITE" id="PS00107">
    <property type="entry name" value="PROTEIN_KINASE_ATP"/>
    <property type="match status" value="1"/>
</dbReference>
<gene>
    <name evidence="8" type="ORF">SAMN05421803_104206</name>
</gene>
<dbReference type="InterPro" id="IPR008271">
    <property type="entry name" value="Ser/Thr_kinase_AS"/>
</dbReference>
<dbReference type="InterPro" id="IPR000719">
    <property type="entry name" value="Prot_kinase_dom"/>
</dbReference>
<dbReference type="InterPro" id="IPR017441">
    <property type="entry name" value="Protein_kinase_ATP_BS"/>
</dbReference>
<evidence type="ECO:0000256" key="1">
    <source>
        <dbReference type="ARBA" id="ARBA00022679"/>
    </source>
</evidence>
<feature type="domain" description="Protein kinase" evidence="7">
    <location>
        <begin position="15"/>
        <end position="272"/>
    </location>
</feature>
<evidence type="ECO:0000256" key="5">
    <source>
        <dbReference type="PROSITE-ProRule" id="PRU10141"/>
    </source>
</evidence>
<dbReference type="RefSeq" id="WP_073378013.1">
    <property type="nucleotide sequence ID" value="NZ_FQZK01000004.1"/>
</dbReference>
<dbReference type="CDD" id="cd14014">
    <property type="entry name" value="STKc_PknB_like"/>
    <property type="match status" value="1"/>
</dbReference>